<comment type="catalytic activity">
    <reaction evidence="7 8">
        <text>CMP + ATP = CDP + ADP</text>
        <dbReference type="Rhea" id="RHEA:11600"/>
        <dbReference type="ChEBI" id="CHEBI:30616"/>
        <dbReference type="ChEBI" id="CHEBI:58069"/>
        <dbReference type="ChEBI" id="CHEBI:60377"/>
        <dbReference type="ChEBI" id="CHEBI:456216"/>
        <dbReference type="EC" id="2.7.4.25"/>
    </reaction>
</comment>
<accession>A0A1H1U6Q7</accession>
<dbReference type="NCBIfam" id="TIGR00017">
    <property type="entry name" value="cmk"/>
    <property type="match status" value="1"/>
</dbReference>
<dbReference type="EMBL" id="LT629749">
    <property type="protein sequence ID" value="SDS68190.1"/>
    <property type="molecule type" value="Genomic_DNA"/>
</dbReference>
<dbReference type="GO" id="GO:0006220">
    <property type="term" value="P:pyrimidine nucleotide metabolic process"/>
    <property type="evidence" value="ECO:0007669"/>
    <property type="project" value="UniProtKB-UniRule"/>
</dbReference>
<dbReference type="SUPFAM" id="SSF52540">
    <property type="entry name" value="P-loop containing nucleoside triphosphate hydrolases"/>
    <property type="match status" value="1"/>
</dbReference>
<dbReference type="InterPro" id="IPR027417">
    <property type="entry name" value="P-loop_NTPase"/>
</dbReference>
<dbReference type="GO" id="GO:0005524">
    <property type="term" value="F:ATP binding"/>
    <property type="evidence" value="ECO:0007669"/>
    <property type="project" value="UniProtKB-UniRule"/>
</dbReference>
<evidence type="ECO:0000259" key="9">
    <source>
        <dbReference type="Pfam" id="PF02224"/>
    </source>
</evidence>
<comment type="catalytic activity">
    <reaction evidence="6 8">
        <text>dCMP + ATP = dCDP + ADP</text>
        <dbReference type="Rhea" id="RHEA:25094"/>
        <dbReference type="ChEBI" id="CHEBI:30616"/>
        <dbReference type="ChEBI" id="CHEBI:57566"/>
        <dbReference type="ChEBI" id="CHEBI:58593"/>
        <dbReference type="ChEBI" id="CHEBI:456216"/>
        <dbReference type="EC" id="2.7.4.25"/>
    </reaction>
</comment>
<evidence type="ECO:0000256" key="2">
    <source>
        <dbReference type="ARBA" id="ARBA00022679"/>
    </source>
</evidence>
<evidence type="ECO:0000256" key="4">
    <source>
        <dbReference type="ARBA" id="ARBA00022777"/>
    </source>
</evidence>
<dbReference type="InterPro" id="IPR011994">
    <property type="entry name" value="Cytidylate_kinase_dom"/>
</dbReference>
<keyword evidence="4 8" id="KW-0418">Kinase</keyword>
<evidence type="ECO:0000256" key="5">
    <source>
        <dbReference type="ARBA" id="ARBA00022840"/>
    </source>
</evidence>
<keyword evidence="8" id="KW-0963">Cytoplasm</keyword>
<dbReference type="EC" id="2.7.4.25" evidence="8"/>
<dbReference type="Proteomes" id="UP000199092">
    <property type="component" value="Chromosome I"/>
</dbReference>
<feature type="domain" description="Cytidylate kinase" evidence="9">
    <location>
        <begin position="40"/>
        <end position="249"/>
    </location>
</feature>
<keyword evidence="2 8" id="KW-0808">Transferase</keyword>
<dbReference type="InterPro" id="IPR003136">
    <property type="entry name" value="Cytidylate_kin"/>
</dbReference>
<evidence type="ECO:0000256" key="3">
    <source>
        <dbReference type="ARBA" id="ARBA00022741"/>
    </source>
</evidence>
<dbReference type="Gene3D" id="3.40.50.300">
    <property type="entry name" value="P-loop containing nucleotide triphosphate hydrolases"/>
    <property type="match status" value="1"/>
</dbReference>
<evidence type="ECO:0000256" key="1">
    <source>
        <dbReference type="ARBA" id="ARBA00009427"/>
    </source>
</evidence>
<dbReference type="GO" id="GO:0036431">
    <property type="term" value="F:dCMP kinase activity"/>
    <property type="evidence" value="ECO:0007669"/>
    <property type="project" value="InterPro"/>
</dbReference>
<proteinExistence type="inferred from homology"/>
<reference evidence="10 11" key="1">
    <citation type="submission" date="2016-10" db="EMBL/GenBank/DDBJ databases">
        <authorList>
            <person name="de Groot N.N."/>
        </authorList>
    </citation>
    <scope>NUCLEOTIDE SEQUENCE [LARGE SCALE GENOMIC DNA]</scope>
    <source>
        <strain evidence="10 11">DSM 21741</strain>
    </source>
</reference>
<dbReference type="AlphaFoldDB" id="A0A1H1U6Q7"/>
<organism evidence="10 11">
    <name type="scientific">Friedmanniella luteola</name>
    <dbReference type="NCBI Taxonomy" id="546871"/>
    <lineage>
        <taxon>Bacteria</taxon>
        <taxon>Bacillati</taxon>
        <taxon>Actinomycetota</taxon>
        <taxon>Actinomycetes</taxon>
        <taxon>Propionibacteriales</taxon>
        <taxon>Nocardioidaceae</taxon>
        <taxon>Friedmanniella</taxon>
    </lineage>
</organism>
<dbReference type="CDD" id="cd02020">
    <property type="entry name" value="CMPK"/>
    <property type="match status" value="1"/>
</dbReference>
<evidence type="ECO:0000256" key="6">
    <source>
        <dbReference type="ARBA" id="ARBA00047615"/>
    </source>
</evidence>
<comment type="similarity">
    <text evidence="1 8">Belongs to the cytidylate kinase family. Type 1 subfamily.</text>
</comment>
<dbReference type="HAMAP" id="MF_00238">
    <property type="entry name" value="Cytidyl_kinase_type1"/>
    <property type="match status" value="1"/>
</dbReference>
<keyword evidence="3 8" id="KW-0547">Nucleotide-binding</keyword>
<comment type="subcellular location">
    <subcellularLocation>
        <location evidence="8">Cytoplasm</location>
    </subcellularLocation>
</comment>
<name>A0A1H1U6Q7_9ACTN</name>
<keyword evidence="5 8" id="KW-0067">ATP-binding</keyword>
<evidence type="ECO:0000313" key="10">
    <source>
        <dbReference type="EMBL" id="SDS68190.1"/>
    </source>
</evidence>
<evidence type="ECO:0000313" key="11">
    <source>
        <dbReference type="Proteomes" id="UP000199092"/>
    </source>
</evidence>
<dbReference type="GO" id="GO:0036430">
    <property type="term" value="F:CMP kinase activity"/>
    <property type="evidence" value="ECO:0007669"/>
    <property type="project" value="RHEA"/>
</dbReference>
<feature type="binding site" evidence="8">
    <location>
        <begin position="44"/>
        <end position="52"/>
    </location>
    <ligand>
        <name>ATP</name>
        <dbReference type="ChEBI" id="CHEBI:30616"/>
    </ligand>
</feature>
<dbReference type="GO" id="GO:0005737">
    <property type="term" value="C:cytoplasm"/>
    <property type="evidence" value="ECO:0007669"/>
    <property type="project" value="UniProtKB-SubCell"/>
</dbReference>
<sequence length="260" mass="26626">MSAVDARGLSVGPGTLTGVSQVTRVQGPRAAASSGERLVVAIDGPSGSGKSSTARGVADRLGLAFLDTGAMYRAATWLAVHEGLDLSDTDAVAELVRDAVFDIALDPARPTIAVNGHDVTQAIRRPEVSAAVSAVATNLDVRKDLVARQQQLIADAPAGVVAEGRDITTVVAPDAQVRVLLVADPAARVARRQAELGSAVDAAAVTDQVIRRDADDSTVARFHDAAPGVTVVDSTHLDLTQVIEAICALAPGQAGAEPRP</sequence>
<protein>
    <recommendedName>
        <fullName evidence="8">Cytidylate kinase</fullName>
        <shortName evidence="8">CK</shortName>
        <ecNumber evidence="8">2.7.4.25</ecNumber>
    </recommendedName>
    <alternativeName>
        <fullName evidence="8">Cytidine monophosphate kinase</fullName>
        <shortName evidence="8">CMP kinase</shortName>
    </alternativeName>
</protein>
<gene>
    <name evidence="8" type="primary">cmk</name>
    <name evidence="10" type="ORF">SAMN04488543_2181</name>
</gene>
<evidence type="ECO:0000256" key="8">
    <source>
        <dbReference type="HAMAP-Rule" id="MF_00238"/>
    </source>
</evidence>
<dbReference type="Pfam" id="PF02224">
    <property type="entry name" value="Cytidylate_kin"/>
    <property type="match status" value="1"/>
</dbReference>
<keyword evidence="11" id="KW-1185">Reference proteome</keyword>
<dbReference type="STRING" id="546871.SAMN04488543_2181"/>
<evidence type="ECO:0000256" key="7">
    <source>
        <dbReference type="ARBA" id="ARBA00048478"/>
    </source>
</evidence>